<keyword evidence="2" id="KW-1185">Reference proteome</keyword>
<dbReference type="AlphaFoldDB" id="A0A561EC25"/>
<dbReference type="RefSeq" id="WP_145227570.1">
    <property type="nucleotide sequence ID" value="NZ_VIVQ01000001.1"/>
</dbReference>
<reference evidence="1 2" key="1">
    <citation type="submission" date="2019-06" db="EMBL/GenBank/DDBJ databases">
        <title>Sequencing the genomes of 1000 actinobacteria strains.</title>
        <authorList>
            <person name="Klenk H.-P."/>
        </authorList>
    </citation>
    <scope>NUCLEOTIDE SEQUENCE [LARGE SCALE GENOMIC DNA]</scope>
    <source>
        <strain evidence="1 2">DSM 19560</strain>
    </source>
</reference>
<dbReference type="InterPro" id="IPR043519">
    <property type="entry name" value="NT_sf"/>
</dbReference>
<dbReference type="Proteomes" id="UP000318297">
    <property type="component" value="Unassembled WGS sequence"/>
</dbReference>
<proteinExistence type="predicted"/>
<name>A0A561EC25_9MICO</name>
<sequence length="257" mass="28443">MSAQSELIESLSRQLEDDERFRGFWLTGSFGTGQDDEWSDVDTLAIVTPESYDAVIAGFPEFADELVHPVLCRRLGQAPIFNLVLPGWLRWDIAFSTPDRTPSLELGSVRTLFDKDRVPLTAPVPRKIDNQRTYDVTVEFLRILGLLPVVVGRDDAVTAISGAGLLRQHLITLLRLRHEPGAPSGALHLTRVLPESDIDALLRLPTASTMAEAIAAHAAIADRFRIAAREMLGSSYPADLDRACLQHLRDSLGTRWP</sequence>
<dbReference type="SUPFAM" id="SSF81301">
    <property type="entry name" value="Nucleotidyltransferase"/>
    <property type="match status" value="1"/>
</dbReference>
<gene>
    <name evidence="1" type="ORF">BKA23_1994</name>
</gene>
<dbReference type="EMBL" id="VIVQ01000001">
    <property type="protein sequence ID" value="TWE13165.1"/>
    <property type="molecule type" value="Genomic_DNA"/>
</dbReference>
<dbReference type="Gene3D" id="3.30.460.10">
    <property type="entry name" value="Beta Polymerase, domain 2"/>
    <property type="match status" value="1"/>
</dbReference>
<protein>
    <recommendedName>
        <fullName evidence="3">Nucleotidyltransferase-like protein</fullName>
    </recommendedName>
</protein>
<dbReference type="OrthoDB" id="5069422at2"/>
<evidence type="ECO:0000313" key="1">
    <source>
        <dbReference type="EMBL" id="TWE13165.1"/>
    </source>
</evidence>
<evidence type="ECO:0008006" key="3">
    <source>
        <dbReference type="Google" id="ProtNLM"/>
    </source>
</evidence>
<organism evidence="1 2">
    <name type="scientific">Rudaeicoccus suwonensis</name>
    <dbReference type="NCBI Taxonomy" id="657409"/>
    <lineage>
        <taxon>Bacteria</taxon>
        <taxon>Bacillati</taxon>
        <taxon>Actinomycetota</taxon>
        <taxon>Actinomycetes</taxon>
        <taxon>Micrococcales</taxon>
        <taxon>Dermacoccaceae</taxon>
        <taxon>Rudaeicoccus</taxon>
    </lineage>
</organism>
<accession>A0A561EC25</accession>
<comment type="caution">
    <text evidence="1">The sequence shown here is derived from an EMBL/GenBank/DDBJ whole genome shotgun (WGS) entry which is preliminary data.</text>
</comment>
<evidence type="ECO:0000313" key="2">
    <source>
        <dbReference type="Proteomes" id="UP000318297"/>
    </source>
</evidence>